<dbReference type="InterPro" id="IPR002586">
    <property type="entry name" value="CobQ/CobB/MinD/ParA_Nub-bd_dom"/>
</dbReference>
<feature type="domain" description="CobQ/CobB/MinD/ParA nucleotide binding" evidence="1">
    <location>
        <begin position="12"/>
        <end position="133"/>
    </location>
</feature>
<sequence length="221" mass="25302">MSRIKIFTGHFGSGKTEIAINYAIKMAKEGKKVALVDMDVINPYFCVRDIKATLENDYKIRVISTKKDLVNAELMVLSGEILSVFNDKSYEVILDIGGDNVGARVLGVYNKYFEEEDYSMYFVLNNSRPETLNCSMASKYLKSIELASRLKVTNIISNTHMMKETECKHILKGDIESLELSKFLSIPYKYTVCTREFEEVIEDKVNGEVLPIELYMDIPWE</sequence>
<dbReference type="AlphaFoldDB" id="A0A644WWQ7"/>
<proteinExistence type="predicted"/>
<dbReference type="InterPro" id="IPR027417">
    <property type="entry name" value="P-loop_NTPase"/>
</dbReference>
<organism evidence="2">
    <name type="scientific">bioreactor metagenome</name>
    <dbReference type="NCBI Taxonomy" id="1076179"/>
    <lineage>
        <taxon>unclassified sequences</taxon>
        <taxon>metagenomes</taxon>
        <taxon>ecological metagenomes</taxon>
    </lineage>
</organism>
<name>A0A644WWQ7_9ZZZZ</name>
<protein>
    <recommendedName>
        <fullName evidence="1">CobQ/CobB/MinD/ParA nucleotide binding domain-containing protein</fullName>
    </recommendedName>
</protein>
<dbReference type="EMBL" id="VSSQ01001440">
    <property type="protein sequence ID" value="MPM08346.1"/>
    <property type="molecule type" value="Genomic_DNA"/>
</dbReference>
<accession>A0A644WWQ7</accession>
<dbReference type="Gene3D" id="3.40.50.300">
    <property type="entry name" value="P-loop containing nucleotide triphosphate hydrolases"/>
    <property type="match status" value="1"/>
</dbReference>
<gene>
    <name evidence="2" type="ORF">SDC9_54658</name>
</gene>
<dbReference type="SUPFAM" id="SSF52540">
    <property type="entry name" value="P-loop containing nucleoside triphosphate hydrolases"/>
    <property type="match status" value="1"/>
</dbReference>
<dbReference type="Pfam" id="PF01656">
    <property type="entry name" value="CbiA"/>
    <property type="match status" value="1"/>
</dbReference>
<evidence type="ECO:0000313" key="2">
    <source>
        <dbReference type="EMBL" id="MPM08346.1"/>
    </source>
</evidence>
<reference evidence="2" key="1">
    <citation type="submission" date="2019-08" db="EMBL/GenBank/DDBJ databases">
        <authorList>
            <person name="Kucharzyk K."/>
            <person name="Murdoch R.W."/>
            <person name="Higgins S."/>
            <person name="Loffler F."/>
        </authorList>
    </citation>
    <scope>NUCLEOTIDE SEQUENCE</scope>
</reference>
<comment type="caution">
    <text evidence="2">The sequence shown here is derived from an EMBL/GenBank/DDBJ whole genome shotgun (WGS) entry which is preliminary data.</text>
</comment>
<evidence type="ECO:0000259" key="1">
    <source>
        <dbReference type="Pfam" id="PF01656"/>
    </source>
</evidence>